<sequence length="217" mass="22344">MAEVLTAIDLTKLHISTTDAAAARNEAAWAWYASIGSPKLFVAPLVGYSEPAFRVLCRTLGAQCCSTPMIDAAGYAASPRYRAEYAFSGGAADRPLTAQLGGSDPAALARAAALVAATGHCDAVELNMGCPQRCAKKTGSGAFLMEDPARAVACIKAMRAALDAHNAGRPAGAPKVACVVKIRCFDDVARTLALAAALERAGAEMLTVHGRTRHAGG</sequence>
<dbReference type="OrthoDB" id="272303at2759"/>
<name>F0XX86_AURAN</name>
<evidence type="ECO:0000313" key="5">
    <source>
        <dbReference type="Proteomes" id="UP000002729"/>
    </source>
</evidence>
<reference evidence="4 5" key="1">
    <citation type="journal article" date="2011" name="Proc. Natl. Acad. Sci. U.S.A.">
        <title>Niche of harmful alga Aureococcus anophagefferens revealed through ecogenomics.</title>
        <authorList>
            <person name="Gobler C.J."/>
            <person name="Berry D.L."/>
            <person name="Dyhrman S.T."/>
            <person name="Wilhelm S.W."/>
            <person name="Salamov A."/>
            <person name="Lobanov A.V."/>
            <person name="Zhang Y."/>
            <person name="Collier J.L."/>
            <person name="Wurch L.L."/>
            <person name="Kustka A.B."/>
            <person name="Dill B.D."/>
            <person name="Shah M."/>
            <person name="VerBerkmoes N.C."/>
            <person name="Kuo A."/>
            <person name="Terry A."/>
            <person name="Pangilinan J."/>
            <person name="Lindquist E.A."/>
            <person name="Lucas S."/>
            <person name="Paulsen I.T."/>
            <person name="Hattenrath-Lehmann T.K."/>
            <person name="Talmage S.C."/>
            <person name="Walker E.A."/>
            <person name="Koch F."/>
            <person name="Burson A.M."/>
            <person name="Marcoval M.A."/>
            <person name="Tang Y.Z."/>
            <person name="Lecleir G.R."/>
            <person name="Coyne K.J."/>
            <person name="Berg G.M."/>
            <person name="Bertrand E.M."/>
            <person name="Saito M.A."/>
            <person name="Gladyshev V.N."/>
            <person name="Grigoriev I.V."/>
        </authorList>
    </citation>
    <scope>NUCLEOTIDE SEQUENCE [LARGE SCALE GENOMIC DNA]</scope>
    <source>
        <strain evidence="5">CCMP 1984</strain>
    </source>
</reference>
<organism evidence="5">
    <name type="scientific">Aureococcus anophagefferens</name>
    <name type="common">Harmful bloom alga</name>
    <dbReference type="NCBI Taxonomy" id="44056"/>
    <lineage>
        <taxon>Eukaryota</taxon>
        <taxon>Sar</taxon>
        <taxon>Stramenopiles</taxon>
        <taxon>Ochrophyta</taxon>
        <taxon>Pelagophyceae</taxon>
        <taxon>Pelagomonadales</taxon>
        <taxon>Pelagomonadaceae</taxon>
        <taxon>Aureococcus</taxon>
    </lineage>
</organism>
<evidence type="ECO:0000256" key="1">
    <source>
        <dbReference type="ARBA" id="ARBA00022857"/>
    </source>
</evidence>
<evidence type="ECO:0000313" key="4">
    <source>
        <dbReference type="EMBL" id="EGB13185.1"/>
    </source>
</evidence>
<dbReference type="InterPro" id="IPR013785">
    <property type="entry name" value="Aldolase_TIM"/>
</dbReference>
<feature type="non-terminal residue" evidence="4">
    <location>
        <position position="217"/>
    </location>
</feature>
<evidence type="ECO:0000256" key="2">
    <source>
        <dbReference type="ARBA" id="ARBA00023027"/>
    </source>
</evidence>
<dbReference type="PANTHER" id="PTHR11082">
    <property type="entry name" value="TRNA-DIHYDROURIDINE SYNTHASE"/>
    <property type="match status" value="1"/>
</dbReference>
<dbReference type="EMBL" id="GL833120">
    <property type="protein sequence ID" value="EGB13185.1"/>
    <property type="molecule type" value="Genomic_DNA"/>
</dbReference>
<dbReference type="AlphaFoldDB" id="F0XX86"/>
<dbReference type="InParanoid" id="F0XX86"/>
<dbReference type="RefSeq" id="XP_009032779.1">
    <property type="nucleotide sequence ID" value="XM_009034531.1"/>
</dbReference>
<evidence type="ECO:0000259" key="3">
    <source>
        <dbReference type="Pfam" id="PF01207"/>
    </source>
</evidence>
<dbReference type="eggNOG" id="KOG2335">
    <property type="taxonomic scope" value="Eukaryota"/>
</dbReference>
<dbReference type="Gene3D" id="3.20.20.70">
    <property type="entry name" value="Aldolase class I"/>
    <property type="match status" value="1"/>
</dbReference>
<dbReference type="GeneID" id="20219137"/>
<dbReference type="OMA" id="KEICDIM"/>
<dbReference type="CDD" id="cd02801">
    <property type="entry name" value="DUS_like_FMN"/>
    <property type="match status" value="1"/>
</dbReference>
<proteinExistence type="predicted"/>
<dbReference type="InterPro" id="IPR035587">
    <property type="entry name" value="DUS-like_FMN-bd"/>
</dbReference>
<dbReference type="KEGG" id="aaf:AURANDRAFT_19510"/>
<accession>F0XX86</accession>
<dbReference type="Pfam" id="PF01207">
    <property type="entry name" value="Dus"/>
    <property type="match status" value="1"/>
</dbReference>
<protein>
    <recommendedName>
        <fullName evidence="3">DUS-like FMN-binding domain-containing protein</fullName>
    </recommendedName>
</protein>
<dbReference type="Proteomes" id="UP000002729">
    <property type="component" value="Unassembled WGS sequence"/>
</dbReference>
<keyword evidence="5" id="KW-1185">Reference proteome</keyword>
<keyword evidence="2" id="KW-0520">NAD</keyword>
<feature type="domain" description="DUS-like FMN-binding" evidence="3">
    <location>
        <begin position="42"/>
        <end position="215"/>
    </location>
</feature>
<gene>
    <name evidence="4" type="ORF">AURANDRAFT_19510</name>
</gene>
<keyword evidence="1" id="KW-0521">NADP</keyword>
<dbReference type="SUPFAM" id="SSF51395">
    <property type="entry name" value="FMN-linked oxidoreductases"/>
    <property type="match status" value="1"/>
</dbReference>
<dbReference type="PANTHER" id="PTHR11082:SF5">
    <property type="entry name" value="TRNA-DIHYDROURIDINE(16_17) SYNTHASE [NAD(P)(+)]-LIKE"/>
    <property type="match status" value="1"/>
</dbReference>
<dbReference type="GO" id="GO:0017150">
    <property type="term" value="F:tRNA dihydrouridine synthase activity"/>
    <property type="evidence" value="ECO:0007669"/>
    <property type="project" value="TreeGrafter"/>
</dbReference>